<evidence type="ECO:0000256" key="1">
    <source>
        <dbReference type="ARBA" id="ARBA00022614"/>
    </source>
</evidence>
<dbReference type="GO" id="GO:0005737">
    <property type="term" value="C:cytoplasm"/>
    <property type="evidence" value="ECO:0007669"/>
    <property type="project" value="TreeGrafter"/>
</dbReference>
<dbReference type="InterPro" id="IPR001611">
    <property type="entry name" value="Leu-rich_rpt"/>
</dbReference>
<evidence type="ECO:0000313" key="5">
    <source>
        <dbReference type="Proteomes" id="UP000031056"/>
    </source>
</evidence>
<dbReference type="OrthoDB" id="2192374at2759"/>
<dbReference type="EMBL" id="JOKQ01000014">
    <property type="protein sequence ID" value="KHN68782.1"/>
    <property type="molecule type" value="Genomic_DNA"/>
</dbReference>
<dbReference type="SUPFAM" id="SSF52058">
    <property type="entry name" value="L domain-like"/>
    <property type="match status" value="1"/>
</dbReference>
<keyword evidence="2" id="KW-0677">Repeat</keyword>
<keyword evidence="1" id="KW-0433">Leucine-rich repeat</keyword>
<dbReference type="InterPro" id="IPR055414">
    <property type="entry name" value="LRR_R13L4/SHOC2-like"/>
</dbReference>
<reference evidence="4 5" key="1">
    <citation type="journal article" date="2014" name="MBio">
        <title>The Ordospora colligata genome; evolution of extreme reduction in microsporidia and host-to-parasite horizontal gene transfer.</title>
        <authorList>
            <person name="Pombert J.-F."/>
            <person name="Haag K.L."/>
            <person name="Beidas S."/>
            <person name="Ebert D."/>
            <person name="Keeling P.J."/>
        </authorList>
    </citation>
    <scope>NUCLEOTIDE SEQUENCE [LARGE SCALE GENOMIC DNA]</scope>
    <source>
        <strain evidence="4 5">OC4</strain>
    </source>
</reference>
<accession>A0A0B2UID2</accession>
<dbReference type="InterPro" id="IPR032675">
    <property type="entry name" value="LRR_dom_sf"/>
</dbReference>
<comment type="caution">
    <text evidence="4">The sequence shown here is derived from an EMBL/GenBank/DDBJ whole genome shotgun (WGS) entry which is preliminary data.</text>
</comment>
<dbReference type="Pfam" id="PF23598">
    <property type="entry name" value="LRR_14"/>
    <property type="match status" value="1"/>
</dbReference>
<dbReference type="SMART" id="SM00369">
    <property type="entry name" value="LRR_TYP"/>
    <property type="match status" value="4"/>
</dbReference>
<dbReference type="PANTHER" id="PTHR48051:SF54">
    <property type="entry name" value="LEUCINE-RICH REPEAT-CONTAINING PROTEIN"/>
    <property type="match status" value="1"/>
</dbReference>
<evidence type="ECO:0000256" key="2">
    <source>
        <dbReference type="ARBA" id="ARBA00022737"/>
    </source>
</evidence>
<gene>
    <name evidence="4" type="ORF">M896_140060</name>
</gene>
<dbReference type="AlphaFoldDB" id="A0A0B2UID2"/>
<proteinExistence type="predicted"/>
<dbReference type="HOGENOM" id="CLU_906423_0_0_1"/>
<dbReference type="PROSITE" id="PS51450">
    <property type="entry name" value="LRR"/>
    <property type="match status" value="1"/>
</dbReference>
<organism evidence="4 5">
    <name type="scientific">Ordospora colligata OC4</name>
    <dbReference type="NCBI Taxonomy" id="1354746"/>
    <lineage>
        <taxon>Eukaryota</taxon>
        <taxon>Fungi</taxon>
        <taxon>Fungi incertae sedis</taxon>
        <taxon>Microsporidia</taxon>
        <taxon>Ordosporidae</taxon>
        <taxon>Ordospora</taxon>
    </lineage>
</organism>
<dbReference type="STRING" id="1354746.A0A0B2UID2"/>
<dbReference type="InterPro" id="IPR003591">
    <property type="entry name" value="Leu-rich_rpt_typical-subtyp"/>
</dbReference>
<dbReference type="Gene3D" id="3.80.10.10">
    <property type="entry name" value="Ribonuclease Inhibitor"/>
    <property type="match status" value="1"/>
</dbReference>
<evidence type="ECO:0000313" key="4">
    <source>
        <dbReference type="EMBL" id="KHN68782.1"/>
    </source>
</evidence>
<dbReference type="PANTHER" id="PTHR48051">
    <property type="match status" value="1"/>
</dbReference>
<dbReference type="GeneID" id="26262720"/>
<evidence type="ECO:0000259" key="3">
    <source>
        <dbReference type="Pfam" id="PF23598"/>
    </source>
</evidence>
<dbReference type="InParanoid" id="A0A0B2UID2"/>
<feature type="domain" description="Disease resistance R13L4/SHOC-2-like LRR" evidence="3">
    <location>
        <begin position="163"/>
        <end position="275"/>
    </location>
</feature>
<dbReference type="RefSeq" id="XP_014562824.1">
    <property type="nucleotide sequence ID" value="XM_014707338.1"/>
</dbReference>
<dbReference type="Proteomes" id="UP000031056">
    <property type="component" value="Unassembled WGS sequence"/>
</dbReference>
<keyword evidence="5" id="KW-1185">Reference proteome</keyword>
<dbReference type="InterPro" id="IPR050216">
    <property type="entry name" value="LRR_domain-containing"/>
</dbReference>
<sequence>MVSAMNLMLCVSACLDDVKSSSRSVSGGLLTRISCRIPILALICRWTVERRREPGDFILEIDGVGVYKNRLDEYKIARFNNKGYTEMPDEAFEASDVHTMNEIQMMHNGMKYLSEKISRFVIVEVINLKNNKLEFLPDSIVHLPFLSKLVLNLNSFSKFPEQLVKIESLEWLDLSNNQISELPEDIGKLINLQDLWMNRNKLSKLPDSFVHLVRLEVLKLDRNDFTEFPEQLGSMRSLEKLFIGCNLIHRVKRSVARNMMNSKTLRHIEMSMGMMRRDTVKGDAEDGSDDMLGYEELIKVLGNKLIM</sequence>
<name>A0A0B2UID2_9MICR</name>
<protein>
    <submittedName>
        <fullName evidence="4">Leucine rich repeat domain-containing protein</fullName>
    </submittedName>
</protein>
<dbReference type="VEuPathDB" id="MicrosporidiaDB:M896_140060"/>